<name>A0A1Y1YXS2_9PLEO</name>
<reference evidence="3 4" key="1">
    <citation type="submission" date="2016-07" db="EMBL/GenBank/DDBJ databases">
        <title>Pervasive Adenine N6-methylation of Active Genes in Fungi.</title>
        <authorList>
            <consortium name="DOE Joint Genome Institute"/>
            <person name="Mondo S.J."/>
            <person name="Dannebaum R.O."/>
            <person name="Kuo R.C."/>
            <person name="Labutti K."/>
            <person name="Haridas S."/>
            <person name="Kuo A."/>
            <person name="Salamov A."/>
            <person name="Ahrendt S.R."/>
            <person name="Lipzen A."/>
            <person name="Sullivan W."/>
            <person name="Andreopoulos W.B."/>
            <person name="Clum A."/>
            <person name="Lindquist E."/>
            <person name="Daum C."/>
            <person name="Ramamoorthy G.K."/>
            <person name="Gryganskyi A."/>
            <person name="Culley D."/>
            <person name="Magnuson J.K."/>
            <person name="James T.Y."/>
            <person name="O'Malley M.A."/>
            <person name="Stajich J.E."/>
            <person name="Spatafora J.W."/>
            <person name="Visel A."/>
            <person name="Grigoriev I.V."/>
        </authorList>
    </citation>
    <scope>NUCLEOTIDE SEQUENCE [LARGE SCALE GENOMIC DNA]</scope>
    <source>
        <strain evidence="3 4">CBS 115471</strain>
    </source>
</reference>
<feature type="signal peptide" evidence="2">
    <location>
        <begin position="1"/>
        <end position="18"/>
    </location>
</feature>
<proteinExistence type="predicted"/>
<keyword evidence="4" id="KW-1185">Reference proteome</keyword>
<keyword evidence="2" id="KW-0732">Signal</keyword>
<organism evidence="3 4">
    <name type="scientific">Clohesyomyces aquaticus</name>
    <dbReference type="NCBI Taxonomy" id="1231657"/>
    <lineage>
        <taxon>Eukaryota</taxon>
        <taxon>Fungi</taxon>
        <taxon>Dikarya</taxon>
        <taxon>Ascomycota</taxon>
        <taxon>Pezizomycotina</taxon>
        <taxon>Dothideomycetes</taxon>
        <taxon>Pleosporomycetidae</taxon>
        <taxon>Pleosporales</taxon>
        <taxon>Lindgomycetaceae</taxon>
        <taxon>Clohesyomyces</taxon>
    </lineage>
</organism>
<dbReference type="Proteomes" id="UP000193144">
    <property type="component" value="Unassembled WGS sequence"/>
</dbReference>
<protein>
    <submittedName>
        <fullName evidence="3">Uncharacterized protein</fullName>
    </submittedName>
</protein>
<feature type="region of interest" description="Disordered" evidence="1">
    <location>
        <begin position="109"/>
        <end position="152"/>
    </location>
</feature>
<evidence type="ECO:0000256" key="2">
    <source>
        <dbReference type="SAM" id="SignalP"/>
    </source>
</evidence>
<evidence type="ECO:0000256" key="1">
    <source>
        <dbReference type="SAM" id="MobiDB-lite"/>
    </source>
</evidence>
<feature type="chain" id="PRO_5012124050" evidence="2">
    <location>
        <begin position="19"/>
        <end position="178"/>
    </location>
</feature>
<dbReference type="OrthoDB" id="5429002at2759"/>
<sequence>MRSSIMLSAPIFAVAALAQSGSTSRLTETNSLGVVTGMPAAATSIPAQPPVVTSQPAVATSVGLPAGIPAVGPGLTTLILAGTASANSTRTVVVSANNSTTIIIEPTPSKSGASGVVTNSAGQTVSGPAGTNSQGARTNSAGQTVSGPATASSTGAAATMRAVAGGLVGAGAFVAAFL</sequence>
<gene>
    <name evidence="3" type="ORF">BCR34DRAFT_574197</name>
</gene>
<evidence type="ECO:0000313" key="3">
    <source>
        <dbReference type="EMBL" id="ORY02365.1"/>
    </source>
</evidence>
<dbReference type="AlphaFoldDB" id="A0A1Y1YXS2"/>
<comment type="caution">
    <text evidence="3">The sequence shown here is derived from an EMBL/GenBank/DDBJ whole genome shotgun (WGS) entry which is preliminary data.</text>
</comment>
<accession>A0A1Y1YXS2</accession>
<feature type="compositionally biased region" description="Polar residues" evidence="1">
    <location>
        <begin position="109"/>
        <end position="145"/>
    </location>
</feature>
<dbReference type="EMBL" id="MCFA01000158">
    <property type="protein sequence ID" value="ORY02365.1"/>
    <property type="molecule type" value="Genomic_DNA"/>
</dbReference>
<evidence type="ECO:0000313" key="4">
    <source>
        <dbReference type="Proteomes" id="UP000193144"/>
    </source>
</evidence>
<dbReference type="STRING" id="1231657.A0A1Y1YXS2"/>